<dbReference type="InterPro" id="IPR036280">
    <property type="entry name" value="Multihaem_cyt_sf"/>
</dbReference>
<organism evidence="4 5">
    <name type="scientific">Shewanella atlantica</name>
    <dbReference type="NCBI Taxonomy" id="271099"/>
    <lineage>
        <taxon>Bacteria</taxon>
        <taxon>Pseudomonadati</taxon>
        <taxon>Pseudomonadota</taxon>
        <taxon>Gammaproteobacteria</taxon>
        <taxon>Alteromonadales</taxon>
        <taxon>Shewanellaceae</taxon>
        <taxon>Shewanella</taxon>
    </lineage>
</organism>
<dbReference type="PANTHER" id="PTHR35038">
    <property type="entry name" value="DISSIMILATORY SULFITE REDUCTASE SIRA"/>
    <property type="match status" value="1"/>
</dbReference>
<keyword evidence="5" id="KW-1185">Reference proteome</keyword>
<reference evidence="4 5" key="1">
    <citation type="submission" date="2018-12" db="EMBL/GenBank/DDBJ databases">
        <authorList>
            <person name="Yu L."/>
        </authorList>
    </citation>
    <scope>NUCLEOTIDE SEQUENCE [LARGE SCALE GENOMIC DNA]</scope>
    <source>
        <strain evidence="4 5">HAW-EB5</strain>
    </source>
</reference>
<keyword evidence="1 2" id="KW-0732">Signal</keyword>
<evidence type="ECO:0000259" key="3">
    <source>
        <dbReference type="Pfam" id="PF22678"/>
    </source>
</evidence>
<dbReference type="EMBL" id="RXNV01000006">
    <property type="protein sequence ID" value="RTR31267.1"/>
    <property type="molecule type" value="Genomic_DNA"/>
</dbReference>
<dbReference type="Pfam" id="PF22678">
    <property type="entry name" value="Cytochrom_c_NrfB-like"/>
    <property type="match status" value="1"/>
</dbReference>
<evidence type="ECO:0000256" key="2">
    <source>
        <dbReference type="SAM" id="SignalP"/>
    </source>
</evidence>
<evidence type="ECO:0000313" key="5">
    <source>
        <dbReference type="Proteomes" id="UP000282060"/>
    </source>
</evidence>
<comment type="caution">
    <text evidence="4">The sequence shown here is derived from an EMBL/GenBank/DDBJ whole genome shotgun (WGS) entry which is preliminary data.</text>
</comment>
<dbReference type="InterPro" id="IPR051829">
    <property type="entry name" value="Multiheme_Cytochr_ET"/>
</dbReference>
<dbReference type="InterPro" id="IPR053875">
    <property type="entry name" value="Cytochrom_c_NrfB-like_dom"/>
</dbReference>
<evidence type="ECO:0000256" key="1">
    <source>
        <dbReference type="ARBA" id="ARBA00022729"/>
    </source>
</evidence>
<dbReference type="Proteomes" id="UP000282060">
    <property type="component" value="Unassembled WGS sequence"/>
</dbReference>
<proteinExistence type="predicted"/>
<protein>
    <submittedName>
        <fullName evidence="4">Nitrite reductase</fullName>
    </submittedName>
</protein>
<feature type="signal peptide" evidence="2">
    <location>
        <begin position="1"/>
        <end position="28"/>
    </location>
</feature>
<dbReference type="PANTHER" id="PTHR35038:SF5">
    <property type="entry name" value="CYTOCHROME C-TYPE PROTEIN NRFB"/>
    <property type="match status" value="1"/>
</dbReference>
<dbReference type="AlphaFoldDB" id="A0A3S0KI00"/>
<accession>A0A3S0KI00</accession>
<evidence type="ECO:0000313" key="4">
    <source>
        <dbReference type="EMBL" id="RTR31267.1"/>
    </source>
</evidence>
<gene>
    <name evidence="4" type="ORF">EKG39_14485</name>
</gene>
<dbReference type="Gene3D" id="3.90.10.10">
    <property type="entry name" value="Cytochrome C3"/>
    <property type="match status" value="1"/>
</dbReference>
<feature type="chain" id="PRO_5018652640" evidence="2">
    <location>
        <begin position="29"/>
        <end position="156"/>
    </location>
</feature>
<dbReference type="SUPFAM" id="SSF48695">
    <property type="entry name" value="Multiheme cytochromes"/>
    <property type="match status" value="1"/>
</dbReference>
<name>A0A3S0KI00_9GAMM</name>
<dbReference type="GO" id="GO:0016491">
    <property type="term" value="F:oxidoreductase activity"/>
    <property type="evidence" value="ECO:0007669"/>
    <property type="project" value="TreeGrafter"/>
</dbReference>
<dbReference type="OrthoDB" id="6398708at2"/>
<sequence length="156" mass="17562">MSRLKNILTISILTLTTFILSPSSTSYANTLNLTINTNKQCMMCHKKNGKMFGAHSSNSLELRCQNCHREKEGHPRKRSSLIKFSDDSLSTAEEQTAVCTTCHNSDDLTEVDWTHAVHSNKVNCAKCHQLHTETDPVIAISTDDRRQLCVNCHESR</sequence>
<feature type="domain" description="Cytochrome c-type protein NrfB-like" evidence="3">
    <location>
        <begin position="64"/>
        <end position="152"/>
    </location>
</feature>